<dbReference type="EMBL" id="BDIP01000595">
    <property type="protein sequence ID" value="GIQ82110.1"/>
    <property type="molecule type" value="Genomic_DNA"/>
</dbReference>
<reference evidence="2 3" key="1">
    <citation type="journal article" date="2018" name="PLoS ONE">
        <title>The draft genome of Kipferlia bialata reveals reductive genome evolution in fornicate parasites.</title>
        <authorList>
            <person name="Tanifuji G."/>
            <person name="Takabayashi S."/>
            <person name="Kume K."/>
            <person name="Takagi M."/>
            <person name="Nakayama T."/>
            <person name="Kamikawa R."/>
            <person name="Inagaki Y."/>
            <person name="Hashimoto T."/>
        </authorList>
    </citation>
    <scope>NUCLEOTIDE SEQUENCE [LARGE SCALE GENOMIC DNA]</scope>
    <source>
        <strain evidence="2">NY0173</strain>
    </source>
</reference>
<protein>
    <submittedName>
        <fullName evidence="2">Uncharacterized protein</fullName>
    </submittedName>
</protein>
<dbReference type="AlphaFoldDB" id="A0A9K3GH07"/>
<gene>
    <name evidence="2" type="ORF">KIPB_003193</name>
</gene>
<evidence type="ECO:0000256" key="1">
    <source>
        <dbReference type="SAM" id="MobiDB-lite"/>
    </source>
</evidence>
<dbReference type="Proteomes" id="UP000265618">
    <property type="component" value="Unassembled WGS sequence"/>
</dbReference>
<organism evidence="2 3">
    <name type="scientific">Kipferlia bialata</name>
    <dbReference type="NCBI Taxonomy" id="797122"/>
    <lineage>
        <taxon>Eukaryota</taxon>
        <taxon>Metamonada</taxon>
        <taxon>Carpediemonas-like organisms</taxon>
        <taxon>Kipferlia</taxon>
    </lineage>
</organism>
<feature type="region of interest" description="Disordered" evidence="1">
    <location>
        <begin position="106"/>
        <end position="125"/>
    </location>
</feature>
<keyword evidence="3" id="KW-1185">Reference proteome</keyword>
<accession>A0A9K3GH07</accession>
<sequence length="188" mass="21035">MRRKYSKVPRVAKIVPRSKVNEGVGLSVNVYIPDCDVPGSPVPTPQAPTPNAPTPYSAALVGLAPTEYTRYAQRSVVPMVDTNPIYEVVEINKKDGAVSLGDMTPRKERRQDTGWPRRRRSDGTLKGVEYDTLTTRARQRAKSVREAERRRPPVDTVLHIEPRFDNGFGLVAESKRVPVQFVEVSQPE</sequence>
<comment type="caution">
    <text evidence="2">The sequence shown here is derived from an EMBL/GenBank/DDBJ whole genome shotgun (WGS) entry which is preliminary data.</text>
</comment>
<proteinExistence type="predicted"/>
<name>A0A9K3GH07_9EUKA</name>
<evidence type="ECO:0000313" key="2">
    <source>
        <dbReference type="EMBL" id="GIQ82110.1"/>
    </source>
</evidence>
<evidence type="ECO:0000313" key="3">
    <source>
        <dbReference type="Proteomes" id="UP000265618"/>
    </source>
</evidence>